<dbReference type="InterPro" id="IPR002625">
    <property type="entry name" value="Smr_dom"/>
</dbReference>
<evidence type="ECO:0000313" key="3">
    <source>
        <dbReference type="Proteomes" id="UP000279089"/>
    </source>
</evidence>
<comment type="caution">
    <text evidence="2">The sequence shown here is derived from an EMBL/GenBank/DDBJ whole genome shotgun (WGS) entry which is preliminary data.</text>
</comment>
<evidence type="ECO:0000313" key="2">
    <source>
        <dbReference type="EMBL" id="RPD42726.1"/>
    </source>
</evidence>
<feature type="domain" description="Smr" evidence="1">
    <location>
        <begin position="277"/>
        <end position="339"/>
    </location>
</feature>
<evidence type="ECO:0000259" key="1">
    <source>
        <dbReference type="Pfam" id="PF01713"/>
    </source>
</evidence>
<organism evidence="2 3">
    <name type="scientific">Chitinophaga barathri</name>
    <dbReference type="NCBI Taxonomy" id="1647451"/>
    <lineage>
        <taxon>Bacteria</taxon>
        <taxon>Pseudomonadati</taxon>
        <taxon>Bacteroidota</taxon>
        <taxon>Chitinophagia</taxon>
        <taxon>Chitinophagales</taxon>
        <taxon>Chitinophagaceae</taxon>
        <taxon>Chitinophaga</taxon>
    </lineage>
</organism>
<protein>
    <recommendedName>
        <fullName evidence="1">Smr domain-containing protein</fullName>
    </recommendedName>
</protein>
<keyword evidence="3" id="KW-1185">Reference proteome</keyword>
<gene>
    <name evidence="2" type="ORF">EG028_00050</name>
</gene>
<dbReference type="InterPro" id="IPR036063">
    <property type="entry name" value="Smr_dom_sf"/>
</dbReference>
<reference evidence="3" key="1">
    <citation type="submission" date="2018-11" db="EMBL/GenBank/DDBJ databases">
        <title>Chitinophaga lutea sp.nov., isolate from arsenic contaminated soil.</title>
        <authorList>
            <person name="Zong Y."/>
        </authorList>
    </citation>
    <scope>NUCLEOTIDE SEQUENCE [LARGE SCALE GENOMIC DNA]</scope>
    <source>
        <strain evidence="3">YLT18</strain>
    </source>
</reference>
<dbReference type="Proteomes" id="UP000279089">
    <property type="component" value="Unassembled WGS sequence"/>
</dbReference>
<name>A0A3N4MKZ8_9BACT</name>
<dbReference type="Pfam" id="PF01713">
    <property type="entry name" value="Smr"/>
    <property type="match status" value="1"/>
</dbReference>
<proteinExistence type="predicted"/>
<dbReference type="OrthoDB" id="1524810at2"/>
<accession>A0A3N4MKZ8</accession>
<dbReference type="RefSeq" id="WP_120514009.1">
    <property type="nucleotide sequence ID" value="NZ_QXZY01000001.1"/>
</dbReference>
<dbReference type="AlphaFoldDB" id="A0A3N4MKZ8"/>
<dbReference type="Gene3D" id="3.30.1370.110">
    <property type="match status" value="1"/>
</dbReference>
<dbReference type="EMBL" id="RMBX01000001">
    <property type="protein sequence ID" value="RPD42726.1"/>
    <property type="molecule type" value="Genomic_DNA"/>
</dbReference>
<sequence length="340" mass="40250">MKYTVGDKILMLHSKEEGTVVDIINDKMVLVEVGGARFPVYMDQIDFPYFHRFMKKQAPLPPKRTPGEEIRREKPVPHVNRPERGVFLTMLPVWQTDAFGDDVVEDMKFHLSNETNRAYTFRFEIWLNNTLFLELKQEIFPFQHNYLADLEFDQLNDNPRFEFSFSPKETDLKLAAALVKTWKVKPKQLFQQLETLKQQEKATIEYLLFDKYPYRQEKDDYGFTPVEKKKLSTLTSFQSLKENARVDAKYEIDLHIDRLADNWRDLSPLEIVAIQLNEFQHYLDLAITQRQHSMIVIHGVGTGRLRDELHEILKTVPEVKFFVNQYHPFYGYGATEIFFK</sequence>